<keyword evidence="1" id="KW-0378">Hydrolase</keyword>
<accession>A0A6C0GFW1</accession>
<keyword evidence="1" id="KW-0645">Protease</keyword>
<dbReference type="KEGG" id="rhoz:GXP67_08170"/>
<reference evidence="1 2" key="1">
    <citation type="submission" date="2020-01" db="EMBL/GenBank/DDBJ databases">
        <authorList>
            <person name="Kim M.K."/>
        </authorList>
    </citation>
    <scope>NUCLEOTIDE SEQUENCE [LARGE SCALE GENOMIC DNA]</scope>
    <source>
        <strain evidence="1 2">172606-1</strain>
    </source>
</reference>
<dbReference type="Proteomes" id="UP000480178">
    <property type="component" value="Chromosome"/>
</dbReference>
<protein>
    <submittedName>
        <fullName evidence="1">Carboxypeptidase regulatory-like domain-containing protein</fullName>
    </submittedName>
</protein>
<organism evidence="1 2">
    <name type="scientific">Rhodocytophaga rosea</name>
    <dbReference type="NCBI Taxonomy" id="2704465"/>
    <lineage>
        <taxon>Bacteria</taxon>
        <taxon>Pseudomonadati</taxon>
        <taxon>Bacteroidota</taxon>
        <taxon>Cytophagia</taxon>
        <taxon>Cytophagales</taxon>
        <taxon>Rhodocytophagaceae</taxon>
        <taxon>Rhodocytophaga</taxon>
    </lineage>
</organism>
<gene>
    <name evidence="1" type="ORF">GXP67_08170</name>
</gene>
<dbReference type="SUPFAM" id="SSF49478">
    <property type="entry name" value="Cna protein B-type domain"/>
    <property type="match status" value="1"/>
</dbReference>
<proteinExistence type="predicted"/>
<dbReference type="AlphaFoldDB" id="A0A6C0GFW1"/>
<dbReference type="RefSeq" id="WP_162442686.1">
    <property type="nucleotide sequence ID" value="NZ_CP048222.1"/>
</dbReference>
<dbReference type="Gene3D" id="2.60.40.1120">
    <property type="entry name" value="Carboxypeptidase-like, regulatory domain"/>
    <property type="match status" value="1"/>
</dbReference>
<keyword evidence="1" id="KW-0121">Carboxypeptidase</keyword>
<evidence type="ECO:0000313" key="1">
    <source>
        <dbReference type="EMBL" id="QHT66632.1"/>
    </source>
</evidence>
<dbReference type="GO" id="GO:0004180">
    <property type="term" value="F:carboxypeptidase activity"/>
    <property type="evidence" value="ECO:0007669"/>
    <property type="project" value="UniProtKB-KW"/>
</dbReference>
<evidence type="ECO:0000313" key="2">
    <source>
        <dbReference type="Proteomes" id="UP000480178"/>
    </source>
</evidence>
<dbReference type="EMBL" id="CP048222">
    <property type="protein sequence ID" value="QHT66632.1"/>
    <property type="molecule type" value="Genomic_DNA"/>
</dbReference>
<keyword evidence="2" id="KW-1185">Reference proteome</keyword>
<sequence length="119" mass="13175">MIKILILSFLFSLTAFDFKSQPEQILTTKLQVTVRDDLGNLVEGADVRLFKTEEDYNKEQNQVGATLKTDAKGKASFNELEPAVYYIIAEKGDKDNSGAGTKTESLTAKKVNKITLIIS</sequence>
<name>A0A6C0GFW1_9BACT</name>